<sequence>MSKTPKAQSTLESIQLPKDRDDSLTSGSCEDSLIAEPHADQVDAIKASLNTEIHSVVTKATGVYANQPEALSSEVLLGTEGNGDDADHAVVGSLTPDYDLALVEGLDPGWHTALVLMETLVNPGNDPDLTVSDSSKVSLITDDLPVVDSAVDSRGQQRAEDDLQRTDKLLTRSCADFVTTEKHYAVPFDDSLNSDKEISLNIKDHDDRPTVDFSRDSVSSSDQSLSLVATALGSIVTVDSFNKALLVSNTLYQDKDNPPIDQPVVKSQTTENLINPTLVSESVQPLINEILEDNIISAPDDRPLFTTDHIGSREIEIFIFRMHLGSVITCHDDQFLESDSEDDMVDPLAHTRHSHHLCESVMRPKGQVQLSGHTWSPSYETNDCRRYAQDHNMMEYKFKYSWDLKSACVSVPHYILTRGESVTKRMEGEKKYGEKEWEKCSSQCDRNSLIEHNGQWRIARAVEAITEEILPKPYTRDLVMYDGFKQLNEERVGNQLSSLSAALNEVKKDKAFWRSLGINKLMKENERINGEMKKKDMRNFNSAKERRAERKRERRRERERNCDVTTWMPSRPGMESSIIGLRPRPPSRPLLREPLITRTSFSRTDARTIEVREMILQRSRIAYKIKCLQRRKAAAEGLTLTEGGGGPEDGGDGETVMDITGQSKKSSKGKGSKGKESEGGEGSDWGKLGLEEIVETDDRNKEKRTKVQTGQRSKDRRREERERQRCSKETDLISHELARMDIEKIDRHKEDETVSKISEEKISKNCCVETNEGEKDDRKQMKEKTNRSNVLTDEGVLSKASWEREEEAGEENAKTFQESLKVQEVIDGEEGTTGRKLEHQKARDSEEIRNSDGYVKMREIGKRKEVEVEVTKIGTACDEMSIMVLESQANARPMTDSQTPMKGKGKQKRNLPYKRTERLQEEINSKGEMLEGGRQVNFPECQAQKHRSPGELGDVAGFWRKEKRVHKEKDRECKEEKDRVGRTWRDQGGNGRDQWNGETERGGVGRSRRARQRGNQLLLFSRQKHSNWNDSHPSESSCDWRSREKEAPEKHVESRMDRQRGERPRKGEKS</sequence>
<feature type="region of interest" description="Disordered" evidence="1">
    <location>
        <begin position="768"/>
        <end position="850"/>
    </location>
</feature>
<feature type="region of interest" description="Disordered" evidence="1">
    <location>
        <begin position="888"/>
        <end position="916"/>
    </location>
</feature>
<name>A0A1S3N1L3_SALSA</name>
<evidence type="ECO:0000313" key="3">
    <source>
        <dbReference type="RefSeq" id="XP_014009297.2"/>
    </source>
</evidence>
<feature type="region of interest" description="Disordered" evidence="1">
    <location>
        <begin position="1"/>
        <end position="28"/>
    </location>
</feature>
<evidence type="ECO:0000256" key="1">
    <source>
        <dbReference type="SAM" id="MobiDB-lite"/>
    </source>
</evidence>
<feature type="compositionally biased region" description="Polar residues" evidence="1">
    <location>
        <begin position="888"/>
        <end position="900"/>
    </location>
</feature>
<feature type="compositionally biased region" description="Basic and acidic residues" evidence="1">
    <location>
        <begin position="772"/>
        <end position="786"/>
    </location>
</feature>
<organism evidence="2 3">
    <name type="scientific">Salmo salar</name>
    <name type="common">Atlantic salmon</name>
    <dbReference type="NCBI Taxonomy" id="8030"/>
    <lineage>
        <taxon>Eukaryota</taxon>
        <taxon>Metazoa</taxon>
        <taxon>Chordata</taxon>
        <taxon>Craniata</taxon>
        <taxon>Vertebrata</taxon>
        <taxon>Euteleostomi</taxon>
        <taxon>Actinopterygii</taxon>
        <taxon>Neopterygii</taxon>
        <taxon>Teleostei</taxon>
        <taxon>Protacanthopterygii</taxon>
        <taxon>Salmoniformes</taxon>
        <taxon>Salmonidae</taxon>
        <taxon>Salmoninae</taxon>
        <taxon>Salmo</taxon>
    </lineage>
</organism>
<protein>
    <recommendedName>
        <fullName evidence="4">Trichohyalin-like</fullName>
    </recommendedName>
</protein>
<gene>
    <name evidence="3" type="primary">LOC106576586</name>
</gene>
<feature type="compositionally biased region" description="Polar residues" evidence="1">
    <location>
        <begin position="1"/>
        <end position="13"/>
    </location>
</feature>
<feature type="compositionally biased region" description="Basic residues" evidence="1">
    <location>
        <begin position="903"/>
        <end position="912"/>
    </location>
</feature>
<evidence type="ECO:0000313" key="2">
    <source>
        <dbReference type="Proteomes" id="UP001652741"/>
    </source>
</evidence>
<dbReference type="GeneID" id="106576586"/>
<feature type="compositionally biased region" description="Basic and acidic residues" evidence="1">
    <location>
        <begin position="832"/>
        <end position="850"/>
    </location>
</feature>
<feature type="compositionally biased region" description="Basic and acidic residues" evidence="1">
    <location>
        <begin position="712"/>
        <end position="734"/>
    </location>
</feature>
<dbReference type="KEGG" id="sasa:106576586"/>
<proteinExistence type="predicted"/>
<dbReference type="RefSeq" id="XP_014009297.2">
    <property type="nucleotide sequence ID" value="XM_014153822.2"/>
</dbReference>
<feature type="region of interest" description="Disordered" evidence="1">
    <location>
        <begin position="527"/>
        <end position="591"/>
    </location>
</feature>
<feature type="compositionally biased region" description="Basic and acidic residues" evidence="1">
    <location>
        <begin position="965"/>
        <end position="985"/>
    </location>
</feature>
<accession>A0A1S3N1L3</accession>
<dbReference type="AlphaFoldDB" id="A0A1S3N1L3"/>
<reference evidence="3" key="1">
    <citation type="submission" date="2025-08" db="UniProtKB">
        <authorList>
            <consortium name="RefSeq"/>
        </authorList>
    </citation>
    <scope>IDENTIFICATION</scope>
</reference>
<feature type="compositionally biased region" description="Polar residues" evidence="1">
    <location>
        <begin position="1026"/>
        <end position="1037"/>
    </location>
</feature>
<dbReference type="Proteomes" id="UP001652741">
    <property type="component" value="Chromosome ssa17"/>
</dbReference>
<feature type="compositionally biased region" description="Basic and acidic residues" evidence="1">
    <location>
        <begin position="527"/>
        <end position="562"/>
    </location>
</feature>
<feature type="region of interest" description="Disordered" evidence="1">
    <location>
        <begin position="639"/>
        <end position="734"/>
    </location>
</feature>
<feature type="compositionally biased region" description="Basic and acidic residues" evidence="1">
    <location>
        <begin position="1038"/>
        <end position="1070"/>
    </location>
</feature>
<feature type="region of interest" description="Disordered" evidence="1">
    <location>
        <begin position="960"/>
        <end position="1070"/>
    </location>
</feature>
<keyword evidence="2" id="KW-1185">Reference proteome</keyword>
<evidence type="ECO:0008006" key="4">
    <source>
        <dbReference type="Google" id="ProtNLM"/>
    </source>
</evidence>